<dbReference type="STRING" id="760154.Sulba_0471"/>
<dbReference type="HOGENOM" id="CLU_214777_0_0_7"/>
<dbReference type="eggNOG" id="ENOG5031NV3">
    <property type="taxonomic scope" value="Bacteria"/>
</dbReference>
<gene>
    <name evidence="1" type="ordered locus">Sulba_0471</name>
</gene>
<dbReference type="RefSeq" id="WP_014768669.1">
    <property type="nucleotide sequence ID" value="NC_018002.1"/>
</dbReference>
<keyword evidence="2" id="KW-1185">Reference proteome</keyword>
<evidence type="ECO:0000313" key="2">
    <source>
        <dbReference type="Proteomes" id="UP000006176"/>
    </source>
</evidence>
<evidence type="ECO:0000313" key="1">
    <source>
        <dbReference type="EMBL" id="AFL67789.1"/>
    </source>
</evidence>
<organism evidence="1 2">
    <name type="scientific">Sulfurospirillum barnesii (strain ATCC 700032 / DSM 10660 / SES-3)</name>
    <dbReference type="NCBI Taxonomy" id="760154"/>
    <lineage>
        <taxon>Bacteria</taxon>
        <taxon>Pseudomonadati</taxon>
        <taxon>Campylobacterota</taxon>
        <taxon>Epsilonproteobacteria</taxon>
        <taxon>Campylobacterales</taxon>
        <taxon>Sulfurospirillaceae</taxon>
        <taxon>Sulfurospirillum</taxon>
    </lineage>
</organism>
<dbReference type="KEGG" id="sba:Sulba_0471"/>
<accession>I3XV15</accession>
<dbReference type="PATRIC" id="fig|760154.4.peg.469"/>
<proteinExistence type="predicted"/>
<reference evidence="1 2" key="1">
    <citation type="submission" date="2012-06" db="EMBL/GenBank/DDBJ databases">
        <title>Complete sequence of Sulfurospirillum barnesii SES-3.</title>
        <authorList>
            <consortium name="US DOE Joint Genome Institute"/>
            <person name="Lucas S."/>
            <person name="Han J."/>
            <person name="Lapidus A."/>
            <person name="Cheng J.-F."/>
            <person name="Goodwin L."/>
            <person name="Pitluck S."/>
            <person name="Peters L."/>
            <person name="Ovchinnikova G."/>
            <person name="Lu M."/>
            <person name="Detter J.C."/>
            <person name="Han C."/>
            <person name="Tapia R."/>
            <person name="Land M."/>
            <person name="Hauser L."/>
            <person name="Kyrpides N."/>
            <person name="Ivanova N."/>
            <person name="Pagani I."/>
            <person name="Stolz J."/>
            <person name="Arkin A."/>
            <person name="Dehal P."/>
            <person name="Oremland R."/>
            <person name="Saltikov C."/>
            <person name="Basu P."/>
            <person name="Hollibaugh J."/>
            <person name="Newman D."/>
            <person name="Stolyar S."/>
            <person name="Hazen T."/>
            <person name="Woyke T."/>
        </authorList>
    </citation>
    <scope>NUCLEOTIDE SEQUENCE [LARGE SCALE GENOMIC DNA]</scope>
    <source>
        <strain evidence="2">ATCC 700032 / DSM 10660 / SES-3</strain>
    </source>
</reference>
<dbReference type="AlphaFoldDB" id="I3XV15"/>
<protein>
    <recommendedName>
        <fullName evidence="3">Entericidin EcnA/B family</fullName>
    </recommendedName>
</protein>
<dbReference type="EMBL" id="CP003333">
    <property type="protein sequence ID" value="AFL67789.1"/>
    <property type="molecule type" value="Genomic_DNA"/>
</dbReference>
<dbReference type="Proteomes" id="UP000006176">
    <property type="component" value="Chromosome"/>
</dbReference>
<sequence>MNYIVTIMCVILFSGCATWGGIKKDTRDGAEWTKEKINQGASYVKDKTE</sequence>
<name>I3XV15_SULBS</name>
<evidence type="ECO:0008006" key="3">
    <source>
        <dbReference type="Google" id="ProtNLM"/>
    </source>
</evidence>